<dbReference type="InterPro" id="IPR050302">
    <property type="entry name" value="Rab_GAP_TBC_domain"/>
</dbReference>
<feature type="transmembrane region" description="Helical" evidence="1">
    <location>
        <begin position="212"/>
        <end position="233"/>
    </location>
</feature>
<organism evidence="3 4">
    <name type="scientific">Lobosporangium transversale</name>
    <dbReference type="NCBI Taxonomy" id="64571"/>
    <lineage>
        <taxon>Eukaryota</taxon>
        <taxon>Fungi</taxon>
        <taxon>Fungi incertae sedis</taxon>
        <taxon>Mucoromycota</taxon>
        <taxon>Mortierellomycotina</taxon>
        <taxon>Mortierellomycetes</taxon>
        <taxon>Mortierellales</taxon>
        <taxon>Mortierellaceae</taxon>
        <taxon>Lobosporangium</taxon>
    </lineage>
</organism>
<dbReference type="RefSeq" id="XP_021880222.1">
    <property type="nucleotide sequence ID" value="XM_022020866.1"/>
</dbReference>
<dbReference type="InterPro" id="IPR035969">
    <property type="entry name" value="Rab-GAP_TBC_sf"/>
</dbReference>
<sequence length="326" mass="37498">MYWTSVCLIGIATIGKGSDWEEFRDLARGGIPVAYRNKIWQETSGALDMRLPGYYKELLSRQSLESCQCWSDIKMDLHRTFPTNVLFGPGGHGIDKLKNILLAYSLHNPTVGYCQGMNLLAGTLLLTNHSEEEAFWILTSMLGRHLPEDYFTQQLLSPQADQRVLKELVQEIMPRLSLHFQEMHVDLTAVTFSWFLTLFTDCLPVETLLRVWDVFFVEGMIVVFKIALAILWMNEKDILKCRNGAAVYCFMKQMTLTMHQADKLIKVAFVTLKSYIHPEKIEAKRQRYQKLVRQELIQEQQMLKMKTFTCTIPSSPTSATKNAARS</sequence>
<reference evidence="3 4" key="1">
    <citation type="submission" date="2016-07" db="EMBL/GenBank/DDBJ databases">
        <title>Pervasive Adenine N6-methylation of Active Genes in Fungi.</title>
        <authorList>
            <consortium name="DOE Joint Genome Institute"/>
            <person name="Mondo S.J."/>
            <person name="Dannebaum R.O."/>
            <person name="Kuo R.C."/>
            <person name="Labutti K."/>
            <person name="Haridas S."/>
            <person name="Kuo A."/>
            <person name="Salamov A."/>
            <person name="Ahrendt S.R."/>
            <person name="Lipzen A."/>
            <person name="Sullivan W."/>
            <person name="Andreopoulos W.B."/>
            <person name="Clum A."/>
            <person name="Lindquist E."/>
            <person name="Daum C."/>
            <person name="Ramamoorthy G.K."/>
            <person name="Gryganskyi A."/>
            <person name="Culley D."/>
            <person name="Magnuson J.K."/>
            <person name="James T.Y."/>
            <person name="O'Malley M.A."/>
            <person name="Stajich J.E."/>
            <person name="Spatafora J.W."/>
            <person name="Visel A."/>
            <person name="Grigoriev I.V."/>
        </authorList>
    </citation>
    <scope>NUCLEOTIDE SEQUENCE [LARGE SCALE GENOMIC DNA]</scope>
    <source>
        <strain evidence="3 4">NRRL 3116</strain>
    </source>
</reference>
<dbReference type="PROSITE" id="PS50086">
    <property type="entry name" value="TBC_RABGAP"/>
    <property type="match status" value="1"/>
</dbReference>
<dbReference type="SUPFAM" id="SSF47923">
    <property type="entry name" value="Ypt/Rab-GAP domain of gyp1p"/>
    <property type="match status" value="2"/>
</dbReference>
<dbReference type="EMBL" id="MCFF01000024">
    <property type="protein sequence ID" value="ORZ12873.1"/>
    <property type="molecule type" value="Genomic_DNA"/>
</dbReference>
<evidence type="ECO:0000313" key="4">
    <source>
        <dbReference type="Proteomes" id="UP000193648"/>
    </source>
</evidence>
<dbReference type="Gene3D" id="1.10.8.270">
    <property type="entry name" value="putative rabgap domain of human tbc1 domain family member 14 like domains"/>
    <property type="match status" value="1"/>
</dbReference>
<dbReference type="InParanoid" id="A0A1Y2GL50"/>
<dbReference type="GeneID" id="33562710"/>
<protein>
    <submittedName>
        <fullName evidence="3">Rab-GTPase-TBC domain-domain-containing protein</fullName>
    </submittedName>
</protein>
<accession>A0A1Y2GL50</accession>
<dbReference type="SMART" id="SM00164">
    <property type="entry name" value="TBC"/>
    <property type="match status" value="1"/>
</dbReference>
<keyword evidence="1" id="KW-0812">Transmembrane</keyword>
<evidence type="ECO:0000259" key="2">
    <source>
        <dbReference type="PROSITE" id="PS50086"/>
    </source>
</evidence>
<evidence type="ECO:0000256" key="1">
    <source>
        <dbReference type="SAM" id="Phobius"/>
    </source>
</evidence>
<comment type="caution">
    <text evidence="3">The sequence shown here is derived from an EMBL/GenBank/DDBJ whole genome shotgun (WGS) entry which is preliminary data.</text>
</comment>
<dbReference type="GO" id="GO:0031267">
    <property type="term" value="F:small GTPase binding"/>
    <property type="evidence" value="ECO:0007669"/>
    <property type="project" value="TreeGrafter"/>
</dbReference>
<keyword evidence="1" id="KW-1133">Transmembrane helix</keyword>
<dbReference type="PANTHER" id="PTHR47219:SF20">
    <property type="entry name" value="TBC1 DOMAIN FAMILY MEMBER 2B"/>
    <property type="match status" value="1"/>
</dbReference>
<evidence type="ECO:0000313" key="3">
    <source>
        <dbReference type="EMBL" id="ORZ12873.1"/>
    </source>
</evidence>
<dbReference type="Gene3D" id="1.10.472.80">
    <property type="entry name" value="Ypt/Rab-GAP domain of gyp1p, domain 3"/>
    <property type="match status" value="1"/>
</dbReference>
<dbReference type="InterPro" id="IPR000195">
    <property type="entry name" value="Rab-GAP-TBC_dom"/>
</dbReference>
<dbReference type="Proteomes" id="UP000193648">
    <property type="component" value="Unassembled WGS sequence"/>
</dbReference>
<dbReference type="FunFam" id="1.10.8.270:FF:000026">
    <property type="entry name" value="TBC (Tre-2/Bub2/Cdc16) domain family"/>
    <property type="match status" value="1"/>
</dbReference>
<dbReference type="PANTHER" id="PTHR47219">
    <property type="entry name" value="RAB GTPASE-ACTIVATING PROTEIN 1-LIKE"/>
    <property type="match status" value="1"/>
</dbReference>
<dbReference type="AlphaFoldDB" id="A0A1Y2GL50"/>
<dbReference type="Pfam" id="PF00566">
    <property type="entry name" value="RabGAP-TBC"/>
    <property type="match status" value="1"/>
</dbReference>
<dbReference type="STRING" id="64571.A0A1Y2GL50"/>
<dbReference type="OrthoDB" id="294251at2759"/>
<keyword evidence="4" id="KW-1185">Reference proteome</keyword>
<name>A0A1Y2GL50_9FUNG</name>
<keyword evidence="1" id="KW-0472">Membrane</keyword>
<feature type="domain" description="Rab-GAP TBC" evidence="2">
    <location>
        <begin position="30"/>
        <end position="219"/>
    </location>
</feature>
<gene>
    <name evidence="3" type="ORF">BCR41DRAFT_307565</name>
</gene>
<dbReference type="GO" id="GO:0005096">
    <property type="term" value="F:GTPase activator activity"/>
    <property type="evidence" value="ECO:0007669"/>
    <property type="project" value="TreeGrafter"/>
</dbReference>
<proteinExistence type="predicted"/>